<protein>
    <recommendedName>
        <fullName evidence="6">S-protein homolog</fullName>
    </recommendedName>
</protein>
<comment type="similarity">
    <text evidence="2 6">Belongs to the plant self-incompatibility (S1) protein family.</text>
</comment>
<dbReference type="InterPro" id="IPR010264">
    <property type="entry name" value="Self-incomp_S1"/>
</dbReference>
<evidence type="ECO:0000256" key="3">
    <source>
        <dbReference type="ARBA" id="ARBA00022471"/>
    </source>
</evidence>
<reference evidence="7" key="4">
    <citation type="journal article" date="2011" name="BMC Genomics">
        <title>RNA-Seq improves annotation of protein-coding genes in the cucumber genome.</title>
        <authorList>
            <person name="Li Z."/>
            <person name="Zhang Z."/>
            <person name="Yan P."/>
            <person name="Huang S."/>
            <person name="Fei Z."/>
            <person name="Lin K."/>
        </authorList>
    </citation>
    <scope>NUCLEOTIDE SEQUENCE [LARGE SCALE GENOMIC DNA]</scope>
</reference>
<evidence type="ECO:0000256" key="2">
    <source>
        <dbReference type="ARBA" id="ARBA00005581"/>
    </source>
</evidence>
<dbReference type="EMBL" id="CM002926">
    <property type="protein sequence ID" value="KGN51432.1"/>
    <property type="molecule type" value="Genomic_DNA"/>
</dbReference>
<dbReference type="Gramene" id="KGN51433">
    <property type="protein sequence ID" value="KGN51433"/>
    <property type="gene ID" value="Csa_5G539050"/>
</dbReference>
<evidence type="ECO:0000256" key="4">
    <source>
        <dbReference type="ARBA" id="ARBA00022525"/>
    </source>
</evidence>
<gene>
    <name evidence="7" type="ORF">Csa_5G538550</name>
    <name evidence="8" type="ORF">Csa_5G539050</name>
</gene>
<reference evidence="7 9" key="1">
    <citation type="journal article" date="2009" name="Nat. Genet.">
        <title>The genome of the cucumber, Cucumis sativus L.</title>
        <authorList>
            <person name="Huang S."/>
            <person name="Li R."/>
            <person name="Zhang Z."/>
            <person name="Li L."/>
            <person name="Gu X."/>
            <person name="Fan W."/>
            <person name="Lucas W.J."/>
            <person name="Wang X."/>
            <person name="Xie B."/>
            <person name="Ni P."/>
            <person name="Ren Y."/>
            <person name="Zhu H."/>
            <person name="Li J."/>
            <person name="Lin K."/>
            <person name="Jin W."/>
            <person name="Fei Z."/>
            <person name="Li G."/>
            <person name="Staub J."/>
            <person name="Kilian A."/>
            <person name="van der Vossen E.A."/>
            <person name="Wu Y."/>
            <person name="Guo J."/>
            <person name="He J."/>
            <person name="Jia Z."/>
            <person name="Ren Y."/>
            <person name="Tian G."/>
            <person name="Lu Y."/>
            <person name="Ruan J."/>
            <person name="Qian W."/>
            <person name="Wang M."/>
            <person name="Huang Q."/>
            <person name="Li B."/>
            <person name="Xuan Z."/>
            <person name="Cao J."/>
            <person name="Asan"/>
            <person name="Wu Z."/>
            <person name="Zhang J."/>
            <person name="Cai Q."/>
            <person name="Bai Y."/>
            <person name="Zhao B."/>
            <person name="Han Y."/>
            <person name="Li Y."/>
            <person name="Li X."/>
            <person name="Wang S."/>
            <person name="Shi Q."/>
            <person name="Liu S."/>
            <person name="Cho W.K."/>
            <person name="Kim J.Y."/>
            <person name="Xu Y."/>
            <person name="Heller-Uszynska K."/>
            <person name="Miao H."/>
            <person name="Cheng Z."/>
            <person name="Zhang S."/>
            <person name="Wu J."/>
            <person name="Yang Y."/>
            <person name="Kang H."/>
            <person name="Li M."/>
            <person name="Liang H."/>
            <person name="Ren X."/>
            <person name="Shi Z."/>
            <person name="Wen M."/>
            <person name="Jian M."/>
            <person name="Yang H."/>
            <person name="Zhang G."/>
            <person name="Yang Z."/>
            <person name="Chen R."/>
            <person name="Liu S."/>
            <person name="Li J."/>
            <person name="Ma L."/>
            <person name="Liu H."/>
            <person name="Zhou Y."/>
            <person name="Zhao J."/>
            <person name="Fang X."/>
            <person name="Li G."/>
            <person name="Fang L."/>
            <person name="Li Y."/>
            <person name="Liu D."/>
            <person name="Zheng H."/>
            <person name="Zhang Y."/>
            <person name="Qin N."/>
            <person name="Li Z."/>
            <person name="Yang G."/>
            <person name="Yang S."/>
            <person name="Bolund L."/>
            <person name="Kristiansen K."/>
            <person name="Zheng H."/>
            <person name="Li S."/>
            <person name="Zhang X."/>
            <person name="Yang H."/>
            <person name="Wang J."/>
            <person name="Sun R."/>
            <person name="Zhang B."/>
            <person name="Jiang S."/>
            <person name="Wang J."/>
            <person name="Du Y."/>
            <person name="Li S."/>
        </authorList>
    </citation>
    <scope>NUCLEOTIDE SEQUENCE [LARGE SCALE GENOMIC DNA]</scope>
    <source>
        <strain evidence="9">cv. 9930</strain>
    </source>
</reference>
<dbReference type="Gramene" id="KGN51432">
    <property type="protein sequence ID" value="KGN51432"/>
    <property type="gene ID" value="Csa_5G538550"/>
</dbReference>
<dbReference type="GO" id="GO:0005576">
    <property type="term" value="C:extracellular region"/>
    <property type="evidence" value="ECO:0007669"/>
    <property type="project" value="UniProtKB-SubCell"/>
</dbReference>
<evidence type="ECO:0000313" key="7">
    <source>
        <dbReference type="EMBL" id="KGN51432.1"/>
    </source>
</evidence>
<reference evidence="7" key="2">
    <citation type="journal article" date="2009" name="PLoS ONE">
        <title>An integrated genetic and cytogenetic map of the cucumber genome.</title>
        <authorList>
            <person name="Ren Y."/>
            <person name="Zhang Z."/>
            <person name="Liu J."/>
            <person name="Staub J.E."/>
            <person name="Han Y."/>
            <person name="Cheng Z."/>
            <person name="Li X."/>
            <person name="Lu J."/>
            <person name="Miao H."/>
            <person name="Kang H."/>
            <person name="Xie B."/>
            <person name="Gu X."/>
            <person name="Wang X."/>
            <person name="Du Y."/>
            <person name="Jin W."/>
            <person name="Huang S."/>
        </authorList>
    </citation>
    <scope>NUCLEOTIDE SEQUENCE [LARGE SCALE GENOMIC DNA]</scope>
</reference>
<dbReference type="GO" id="GO:0060320">
    <property type="term" value="P:rejection of self pollen"/>
    <property type="evidence" value="ECO:0007669"/>
    <property type="project" value="UniProtKB-KW"/>
</dbReference>
<organism evidence="7 9">
    <name type="scientific">Cucumis sativus</name>
    <name type="common">Cucumber</name>
    <dbReference type="NCBI Taxonomy" id="3659"/>
    <lineage>
        <taxon>Eukaryota</taxon>
        <taxon>Viridiplantae</taxon>
        <taxon>Streptophyta</taxon>
        <taxon>Embryophyta</taxon>
        <taxon>Tracheophyta</taxon>
        <taxon>Spermatophyta</taxon>
        <taxon>Magnoliopsida</taxon>
        <taxon>eudicotyledons</taxon>
        <taxon>Gunneridae</taxon>
        <taxon>Pentapetalae</taxon>
        <taxon>rosids</taxon>
        <taxon>fabids</taxon>
        <taxon>Cucurbitales</taxon>
        <taxon>Cucurbitaceae</taxon>
        <taxon>Benincaseae</taxon>
        <taxon>Cucumis</taxon>
    </lineage>
</organism>
<dbReference type="Pfam" id="PF05938">
    <property type="entry name" value="Self-incomp_S1"/>
    <property type="match status" value="1"/>
</dbReference>
<keyword evidence="9" id="KW-1185">Reference proteome</keyword>
<keyword evidence="5 6" id="KW-0732">Signal</keyword>
<evidence type="ECO:0000256" key="1">
    <source>
        <dbReference type="ARBA" id="ARBA00004613"/>
    </source>
</evidence>
<evidence type="ECO:0000313" key="9">
    <source>
        <dbReference type="Proteomes" id="UP000029981"/>
    </source>
</evidence>
<reference evidence="7" key="5">
    <citation type="submission" date="2014-10" db="EMBL/GenBank/DDBJ databases">
        <authorList>
            <person name="Huang S."/>
            <person name="Zhang Z."/>
            <person name="Lin K."/>
            <person name="Zhou Q."/>
        </authorList>
    </citation>
    <scope>NUCLEOTIDE SEQUENCE</scope>
</reference>
<keyword evidence="4 6" id="KW-0964">Secreted</keyword>
<evidence type="ECO:0000256" key="6">
    <source>
        <dbReference type="RuleBase" id="RU367044"/>
    </source>
</evidence>
<proteinExistence type="inferred from homology"/>
<evidence type="ECO:0000313" key="8">
    <source>
        <dbReference type="EMBL" id="KGN51433.1"/>
    </source>
</evidence>
<name>A0A0A0KSN2_CUCSA</name>
<sequence>MAPHLLVLLIFLFLIVLFDMSMARFSFAPQKSSIIQLHHYQIEIHNDLEMYLLDSHCFSKDNDLGLHILFPGELQDWSFQDNDFETTKFRCILEWENGLLEFDSFKTNHNFLNNFCGNLTCSWSARQDGVYLTNVKGEYVFQDYWDMLIH</sequence>
<feature type="chain" id="PRO_5007385592" description="S-protein homolog" evidence="6">
    <location>
        <begin position="24"/>
        <end position="150"/>
    </location>
</feature>
<evidence type="ECO:0000256" key="5">
    <source>
        <dbReference type="ARBA" id="ARBA00022729"/>
    </source>
</evidence>
<dbReference type="PANTHER" id="PTHR31232">
    <property type="match status" value="1"/>
</dbReference>
<dbReference type="PANTHER" id="PTHR31232:SF164">
    <property type="entry name" value="S-PROTEIN HOMOLOG"/>
    <property type="match status" value="1"/>
</dbReference>
<dbReference type="AlphaFoldDB" id="A0A0A0KSN2"/>
<dbReference type="Proteomes" id="UP000029981">
    <property type="component" value="Chromosome 5"/>
</dbReference>
<comment type="subcellular location">
    <subcellularLocation>
        <location evidence="1 6">Secreted</location>
    </subcellularLocation>
</comment>
<keyword evidence="3 6" id="KW-0713">Self-incompatibility</keyword>
<reference evidence="7" key="3">
    <citation type="journal article" date="2010" name="BMC Genomics">
        <title>Transcriptome sequencing and comparative analysis of cucumber flowers with different sex types.</title>
        <authorList>
            <person name="Guo S."/>
            <person name="Zheng Y."/>
            <person name="Joung J.G."/>
            <person name="Liu S."/>
            <person name="Zhang Z."/>
            <person name="Crasta O.R."/>
            <person name="Sobral B.W."/>
            <person name="Xu Y."/>
            <person name="Huang S."/>
            <person name="Fei Z."/>
        </authorList>
    </citation>
    <scope>NUCLEOTIDE SEQUENCE [LARGE SCALE GENOMIC DNA]</scope>
</reference>
<dbReference type="EMBL" id="CM002926">
    <property type="protein sequence ID" value="KGN51433.1"/>
    <property type="molecule type" value="Genomic_DNA"/>
</dbReference>
<accession>A0A0A0KSN2</accession>
<feature type="signal peptide" evidence="6">
    <location>
        <begin position="1"/>
        <end position="23"/>
    </location>
</feature>